<dbReference type="Gene3D" id="1.20.1640.10">
    <property type="entry name" value="Multidrug efflux transporter AcrB transmembrane domain"/>
    <property type="match status" value="2"/>
</dbReference>
<feature type="transmembrane region" description="Helical" evidence="8">
    <location>
        <begin position="12"/>
        <end position="33"/>
    </location>
</feature>
<dbReference type="SUPFAM" id="SSF82866">
    <property type="entry name" value="Multidrug efflux transporter AcrB transmembrane domain"/>
    <property type="match status" value="2"/>
</dbReference>
<dbReference type="SUPFAM" id="SSF82693">
    <property type="entry name" value="Multidrug efflux transporter AcrB pore domain, PN1, PN2, PC1 and PC2 subdomains"/>
    <property type="match status" value="2"/>
</dbReference>
<reference evidence="9 10" key="1">
    <citation type="submission" date="2024-12" db="EMBL/GenBank/DDBJ databases">
        <authorList>
            <person name="Lee Y."/>
        </authorList>
    </citation>
    <scope>NUCLEOTIDE SEQUENCE [LARGE SCALE GENOMIC DNA]</scope>
    <source>
        <strain evidence="9 10">03SUJ4</strain>
    </source>
</reference>
<feature type="transmembrane region" description="Helical" evidence="8">
    <location>
        <begin position="917"/>
        <end position="943"/>
    </location>
</feature>
<accession>A0ABW9KJ25</accession>
<comment type="caution">
    <text evidence="9">The sequence shown here is derived from an EMBL/GenBank/DDBJ whole genome shotgun (WGS) entry which is preliminary data.</text>
</comment>
<dbReference type="InterPro" id="IPR027463">
    <property type="entry name" value="AcrB_DN_DC_subdom"/>
</dbReference>
<dbReference type="PANTHER" id="PTHR32063:SF24">
    <property type="entry name" value="CATION EFFLUX SYSTEM (ACRB_ACRD_ACRF FAMILY)"/>
    <property type="match status" value="1"/>
</dbReference>
<dbReference type="Gene3D" id="3.30.70.1430">
    <property type="entry name" value="Multidrug efflux transporter AcrB pore domain"/>
    <property type="match status" value="2"/>
</dbReference>
<evidence type="ECO:0000256" key="6">
    <source>
        <dbReference type="ARBA" id="ARBA00022989"/>
    </source>
</evidence>
<dbReference type="NCBIfam" id="TIGR00914">
    <property type="entry name" value="2A0601"/>
    <property type="match status" value="1"/>
</dbReference>
<dbReference type="EMBL" id="JBJYXY010000001">
    <property type="protein sequence ID" value="MFN2975799.1"/>
    <property type="molecule type" value="Genomic_DNA"/>
</dbReference>
<dbReference type="Gene3D" id="3.30.70.1320">
    <property type="entry name" value="Multidrug efflux transporter AcrB pore domain like"/>
    <property type="match status" value="1"/>
</dbReference>
<comment type="similarity">
    <text evidence="2">Belongs to the resistance-nodulation-cell division (RND) (TC 2.A.6) family.</text>
</comment>
<dbReference type="Gene3D" id="3.30.2090.10">
    <property type="entry name" value="Multidrug efflux transporter AcrB TolC docking domain, DN and DC subdomains"/>
    <property type="match status" value="2"/>
</dbReference>
<evidence type="ECO:0000256" key="8">
    <source>
        <dbReference type="SAM" id="Phobius"/>
    </source>
</evidence>
<dbReference type="SUPFAM" id="SSF82714">
    <property type="entry name" value="Multidrug efflux transporter AcrB TolC docking domain, DN and DC subdomains"/>
    <property type="match status" value="2"/>
</dbReference>
<dbReference type="Proteomes" id="UP001634747">
    <property type="component" value="Unassembled WGS sequence"/>
</dbReference>
<feature type="transmembrane region" description="Helical" evidence="8">
    <location>
        <begin position="335"/>
        <end position="352"/>
    </location>
</feature>
<sequence>MRRLVDFFLSNRWLVAALLLVLIIGGITVMLHLPLEAFPDLTNNQVVVTVQCPGMSPVEVEQLVTYPIETSMMGMPKLQMVRSTSKLDLSMVTVIFDDSMDKYLVRQLVAERINQVQSRIPAGLQPQMNPMSTAFGEVYQYTVAAPNMSLMQIKTLHDWVIRYALLTIPGVSEINSWGGETKQYTAEVDPENLRRFNLTLHDVVTAVTNNNANFGGSYIEHAEQQYTVRGLGRAQSIDDLGNIVVSTTNGVPVLLKQVASIQTEPLPRHGAVMRNGQGETVSGMVIILRGENGQKIIKEIKAKIASLKLPNGAKIIPFYDQSDVIDATTATVRRNLIEAAVLVIVILLIFLGDWRAALVVAFTIPLSLLFGFLGMDLFGISVNLMSLGAIDFGTIVDGSVVMTENCMHRLENGGAGKPLIYVVREAAQEVARPVIFGVLIIIAVYLPVLTLQSLEGRMFRPMAVTVVSALAGSLLLALFVVPTLCTIALRHRARKLAEAEQHKASSRPGWFDRLRAAYGRSLTRSEGHRKPILIVSVVLIILALGSLKFIGTEFMPTLDEGSMVVTSKRLPGIALSESVTIGDQIEKTIKAQPGVTSIVTKLGRPDLATEAMGEYESDSYLNFTPQLQNASAKEKQRFTDDLQHSLDKIPGVTYEITQPMQMRMDETITGTRGDVALKIFGEDLDTLEQMAHSAEKIISGVQGASETQMEIISGAQELQVRIDRQEAARYGVNVSDIQEVIETLYGSKQLSEMLLGEERFPIAIRLPADIRNDPERLRSLQIKTPQGELVRLDQVAEVKTVGGPILINREQAHRRAVVMSNVSGRDLGSFVKDCKSAVAAKLPLPPGYRLEWGGQYENQQRAQQRLLIVFPVSLLIISALLYATFQNAKQMLLILCIVPLALVGGVAALWLRGINLNLSACVGFIALFGIAVLNGVVMVSHINSLRKDGKEMEEAVHSGASDRLRPVLITALVASLGFVPMAISTSRGAEIERPLATVVIGGLITATALTLYVLPLLYPLFSKNAIAEAESHA</sequence>
<evidence type="ECO:0000256" key="4">
    <source>
        <dbReference type="ARBA" id="ARBA00022475"/>
    </source>
</evidence>
<dbReference type="PANTHER" id="PTHR32063">
    <property type="match status" value="1"/>
</dbReference>
<name>A0ABW9KJ25_9BACT</name>
<keyword evidence="4" id="KW-1003">Cell membrane</keyword>
<evidence type="ECO:0000256" key="3">
    <source>
        <dbReference type="ARBA" id="ARBA00022448"/>
    </source>
</evidence>
<keyword evidence="3" id="KW-0813">Transport</keyword>
<dbReference type="Gene3D" id="3.30.70.1440">
    <property type="entry name" value="Multidrug efflux transporter AcrB pore domain"/>
    <property type="match status" value="1"/>
</dbReference>
<proteinExistence type="inferred from homology"/>
<dbReference type="Pfam" id="PF00873">
    <property type="entry name" value="ACR_tran"/>
    <property type="match status" value="1"/>
</dbReference>
<keyword evidence="5 8" id="KW-0812">Transmembrane</keyword>
<comment type="subcellular location">
    <subcellularLocation>
        <location evidence="1">Cell membrane</location>
        <topology evidence="1">Multi-pass membrane protein</topology>
    </subcellularLocation>
</comment>
<dbReference type="InterPro" id="IPR001036">
    <property type="entry name" value="Acrflvin-R"/>
</dbReference>
<evidence type="ECO:0000256" key="7">
    <source>
        <dbReference type="ARBA" id="ARBA00023136"/>
    </source>
</evidence>
<keyword evidence="6 8" id="KW-1133">Transmembrane helix</keyword>
<evidence type="ECO:0000313" key="10">
    <source>
        <dbReference type="Proteomes" id="UP001634747"/>
    </source>
</evidence>
<feature type="transmembrane region" description="Helical" evidence="8">
    <location>
        <begin position="466"/>
        <end position="489"/>
    </location>
</feature>
<dbReference type="InterPro" id="IPR004763">
    <property type="entry name" value="CusA-like"/>
</dbReference>
<gene>
    <name evidence="9" type="ORF">ACK2TP_08495</name>
</gene>
<dbReference type="PRINTS" id="PR00702">
    <property type="entry name" value="ACRIFLAVINRP"/>
</dbReference>
<evidence type="ECO:0000256" key="5">
    <source>
        <dbReference type="ARBA" id="ARBA00022692"/>
    </source>
</evidence>
<evidence type="ECO:0000256" key="2">
    <source>
        <dbReference type="ARBA" id="ARBA00010942"/>
    </source>
</evidence>
<dbReference type="RefSeq" id="WP_263412690.1">
    <property type="nucleotide sequence ID" value="NZ_BAABBH010000001.1"/>
</dbReference>
<keyword evidence="10" id="KW-1185">Reference proteome</keyword>
<protein>
    <submittedName>
        <fullName evidence="9">Efflux RND transporter permease subunit</fullName>
    </submittedName>
</protein>
<keyword evidence="7 8" id="KW-0472">Membrane</keyword>
<evidence type="ECO:0000313" key="9">
    <source>
        <dbReference type="EMBL" id="MFN2975799.1"/>
    </source>
</evidence>
<feature type="transmembrane region" description="Helical" evidence="8">
    <location>
        <begin position="964"/>
        <end position="983"/>
    </location>
</feature>
<feature type="transmembrane region" description="Helical" evidence="8">
    <location>
        <begin position="995"/>
        <end position="1018"/>
    </location>
</feature>
<feature type="transmembrane region" description="Helical" evidence="8">
    <location>
        <begin position="892"/>
        <end position="911"/>
    </location>
</feature>
<feature type="transmembrane region" description="Helical" evidence="8">
    <location>
        <begin position="532"/>
        <end position="550"/>
    </location>
</feature>
<evidence type="ECO:0000256" key="1">
    <source>
        <dbReference type="ARBA" id="ARBA00004651"/>
    </source>
</evidence>
<organism evidence="9 10">
    <name type="scientific">Terriglobus aquaticus</name>
    <dbReference type="NCBI Taxonomy" id="940139"/>
    <lineage>
        <taxon>Bacteria</taxon>
        <taxon>Pseudomonadati</taxon>
        <taxon>Acidobacteriota</taxon>
        <taxon>Terriglobia</taxon>
        <taxon>Terriglobales</taxon>
        <taxon>Acidobacteriaceae</taxon>
        <taxon>Terriglobus</taxon>
    </lineage>
</organism>
<feature type="transmembrane region" description="Helical" evidence="8">
    <location>
        <begin position="434"/>
        <end position="454"/>
    </location>
</feature>
<feature type="transmembrane region" description="Helical" evidence="8">
    <location>
        <begin position="866"/>
        <end position="885"/>
    </location>
</feature>